<dbReference type="Gramene" id="ERN04023">
    <property type="protein sequence ID" value="ERN04023"/>
    <property type="gene ID" value="AMTR_s00079p00174220"/>
</dbReference>
<dbReference type="Proteomes" id="UP000017836">
    <property type="component" value="Unassembled WGS sequence"/>
</dbReference>
<keyword evidence="3" id="KW-1185">Reference proteome</keyword>
<proteinExistence type="predicted"/>
<evidence type="ECO:0000256" key="1">
    <source>
        <dbReference type="SAM" id="MobiDB-lite"/>
    </source>
</evidence>
<evidence type="ECO:0000313" key="2">
    <source>
        <dbReference type="EMBL" id="ERN04023.1"/>
    </source>
</evidence>
<dbReference type="EMBL" id="KI394313">
    <property type="protein sequence ID" value="ERN04023.1"/>
    <property type="molecule type" value="Genomic_DNA"/>
</dbReference>
<sequence>MDNSNAFQVLENCVGDDKDESLNCVATEKLVAVDIVPENGVLDNEEHGHDEVESFVHQQRDEFVISDTPMVTDTSLMVHAEKEIISLSDCDEQSTDVIVDGLSRGHDTQDNKNDALNQSGGT</sequence>
<gene>
    <name evidence="2" type="ORF">AMTR_s00079p00174220</name>
</gene>
<reference evidence="3" key="1">
    <citation type="journal article" date="2013" name="Science">
        <title>The Amborella genome and the evolution of flowering plants.</title>
        <authorList>
            <consortium name="Amborella Genome Project"/>
        </authorList>
    </citation>
    <scope>NUCLEOTIDE SEQUENCE [LARGE SCALE GENOMIC DNA]</scope>
</reference>
<dbReference type="HOGENOM" id="CLU_2029816_0_0_1"/>
<name>W1P7V8_AMBTC</name>
<evidence type="ECO:0000313" key="3">
    <source>
        <dbReference type="Proteomes" id="UP000017836"/>
    </source>
</evidence>
<organism evidence="2 3">
    <name type="scientific">Amborella trichopoda</name>
    <dbReference type="NCBI Taxonomy" id="13333"/>
    <lineage>
        <taxon>Eukaryota</taxon>
        <taxon>Viridiplantae</taxon>
        <taxon>Streptophyta</taxon>
        <taxon>Embryophyta</taxon>
        <taxon>Tracheophyta</taxon>
        <taxon>Spermatophyta</taxon>
        <taxon>Magnoliopsida</taxon>
        <taxon>Amborellales</taxon>
        <taxon>Amborellaceae</taxon>
        <taxon>Amborella</taxon>
    </lineage>
</organism>
<feature type="compositionally biased region" description="Basic and acidic residues" evidence="1">
    <location>
        <begin position="103"/>
        <end position="113"/>
    </location>
</feature>
<accession>W1P7V8</accession>
<dbReference type="AlphaFoldDB" id="W1P7V8"/>
<protein>
    <submittedName>
        <fullName evidence="2">Uncharacterized protein</fullName>
    </submittedName>
</protein>
<feature type="region of interest" description="Disordered" evidence="1">
    <location>
        <begin position="101"/>
        <end position="122"/>
    </location>
</feature>